<proteinExistence type="predicted"/>
<gene>
    <name evidence="1" type="ORF">ONZ43_g7775</name>
</gene>
<organism evidence="1 2">
    <name type="scientific">Nemania bipapillata</name>
    <dbReference type="NCBI Taxonomy" id="110536"/>
    <lineage>
        <taxon>Eukaryota</taxon>
        <taxon>Fungi</taxon>
        <taxon>Dikarya</taxon>
        <taxon>Ascomycota</taxon>
        <taxon>Pezizomycotina</taxon>
        <taxon>Sordariomycetes</taxon>
        <taxon>Xylariomycetidae</taxon>
        <taxon>Xylariales</taxon>
        <taxon>Xylariaceae</taxon>
        <taxon>Nemania</taxon>
    </lineage>
</organism>
<reference evidence="1" key="1">
    <citation type="submission" date="2022-11" db="EMBL/GenBank/DDBJ databases">
        <title>Genome Sequence of Nemania bipapillata.</title>
        <authorList>
            <person name="Buettner E."/>
        </authorList>
    </citation>
    <scope>NUCLEOTIDE SEQUENCE</scope>
    <source>
        <strain evidence="1">CP14</strain>
    </source>
</reference>
<evidence type="ECO:0000313" key="1">
    <source>
        <dbReference type="EMBL" id="KAJ8104591.1"/>
    </source>
</evidence>
<accession>A0ACC2HNQ0</accession>
<protein>
    <submittedName>
        <fullName evidence="1">Uncharacterized protein</fullName>
    </submittedName>
</protein>
<evidence type="ECO:0000313" key="2">
    <source>
        <dbReference type="Proteomes" id="UP001153334"/>
    </source>
</evidence>
<dbReference type="EMBL" id="JAPESX010003634">
    <property type="protein sequence ID" value="KAJ8104591.1"/>
    <property type="molecule type" value="Genomic_DNA"/>
</dbReference>
<dbReference type="Proteomes" id="UP001153334">
    <property type="component" value="Unassembled WGS sequence"/>
</dbReference>
<comment type="caution">
    <text evidence="1">The sequence shown here is derived from an EMBL/GenBank/DDBJ whole genome shotgun (WGS) entry which is preliminary data.</text>
</comment>
<name>A0ACC2HNQ0_9PEZI</name>
<keyword evidence="2" id="KW-1185">Reference proteome</keyword>
<sequence length="339" mass="38136">MQSRNAGETGVQGKPPRGAFIKAQVAYINETIAWNARTPMPTWSLKLETYTRRYRKFRQTVTGEIKEAMRNAAARFERSTTATCMMDLVLHRRILDAEKAGKPASDPTTDQNMLDEMFGYDSTASTLAWFVRFMEAYPDVQEELRAALKEKFPELPSVSQILDAHIPYLDAVCEESFRLAGTSKGNLRQAITDTNVLGFPIPKGAEVMLNMHVNGAPCLVDDSKRSPSCQVAIAKHGNGFLGEAGKDLHTFEPRRWLIRDPATGHDVFDAYRMPSLAFGGGYRGCFGRKLATMEFRITIVLLILNFKFLELPDDCRSMQARESIFRRPQAPFAKIQVLK</sequence>